<dbReference type="Proteomes" id="UP000054804">
    <property type="component" value="Unassembled WGS sequence"/>
</dbReference>
<sequence length="308" mass="33319">MATVIPGALADHLTAQTITDADTLTTLDGARRGRGRTLVIEPASTRVLHVISTYAEAILENRKLHTDAEARAARLWIQRVGHAPAAPAAEAVETPGRDNLADTVICPFCRVGAGVRCITRAGKPARDVHGPRVKALEDAAGITQHRAERFREADARGLAKTLDHKAEAALFATYAARIATPVQAPTAPRDEPSDWWTIMDPATGEEVARVYGETYQDMTPRAEALPEVRAVIRRHKGFSRRRLLTSELTPAQRAEQAEAAEQVAPLTTTDATAGTWRGAWIGEHQAADALFVVDHAEEQGALFDRAAQ</sequence>
<proteinExistence type="predicted"/>
<gene>
    <name evidence="1" type="ORF">AT728_04175</name>
</gene>
<dbReference type="RefSeq" id="WP_058846081.1">
    <property type="nucleotide sequence ID" value="NZ_LOCL01000026.1"/>
</dbReference>
<organism evidence="1 2">
    <name type="scientific">Streptomyces silvensis</name>
    <dbReference type="NCBI Taxonomy" id="1765722"/>
    <lineage>
        <taxon>Bacteria</taxon>
        <taxon>Bacillati</taxon>
        <taxon>Actinomycetota</taxon>
        <taxon>Actinomycetes</taxon>
        <taxon>Kitasatosporales</taxon>
        <taxon>Streptomycetaceae</taxon>
        <taxon>Streptomyces</taxon>
    </lineage>
</organism>
<name>A0A0W7X9C5_9ACTN</name>
<reference evidence="1 2" key="1">
    <citation type="submission" date="2015-12" db="EMBL/GenBank/DDBJ databases">
        <title>Draft genome sequence of Streptomyces silvensis ATCC 53525, a producer of novel hormone antagonists.</title>
        <authorList>
            <person name="Johnston C.W."/>
            <person name="Li Y."/>
            <person name="Magarvey N.A."/>
        </authorList>
    </citation>
    <scope>NUCLEOTIDE SEQUENCE [LARGE SCALE GENOMIC DNA]</scope>
    <source>
        <strain evidence="1 2">ATCC 53525</strain>
    </source>
</reference>
<accession>A0A0W7X9C5</accession>
<protein>
    <submittedName>
        <fullName evidence="1">Uncharacterized protein</fullName>
    </submittedName>
</protein>
<comment type="caution">
    <text evidence="1">The sequence shown here is derived from an EMBL/GenBank/DDBJ whole genome shotgun (WGS) entry which is preliminary data.</text>
</comment>
<dbReference type="EMBL" id="LOCL01000026">
    <property type="protein sequence ID" value="KUF19577.1"/>
    <property type="molecule type" value="Genomic_DNA"/>
</dbReference>
<dbReference type="AlphaFoldDB" id="A0A0W7X9C5"/>
<evidence type="ECO:0000313" key="1">
    <source>
        <dbReference type="EMBL" id="KUF19577.1"/>
    </source>
</evidence>
<dbReference type="STRING" id="1765722.AT728_04175"/>
<evidence type="ECO:0000313" key="2">
    <source>
        <dbReference type="Proteomes" id="UP000054804"/>
    </source>
</evidence>
<keyword evidence="2" id="KW-1185">Reference proteome</keyword>